<proteinExistence type="predicted"/>
<gene>
    <name evidence="1" type="ORF">NDU88_004843</name>
</gene>
<dbReference type="EMBL" id="JANPWB010000015">
    <property type="protein sequence ID" value="KAJ1091726.1"/>
    <property type="molecule type" value="Genomic_DNA"/>
</dbReference>
<dbReference type="AlphaFoldDB" id="A0AAV7LJC0"/>
<evidence type="ECO:0000313" key="1">
    <source>
        <dbReference type="EMBL" id="KAJ1091726.1"/>
    </source>
</evidence>
<evidence type="ECO:0000313" key="2">
    <source>
        <dbReference type="Proteomes" id="UP001066276"/>
    </source>
</evidence>
<comment type="caution">
    <text evidence="1">The sequence shown here is derived from an EMBL/GenBank/DDBJ whole genome shotgun (WGS) entry which is preliminary data.</text>
</comment>
<keyword evidence="2" id="KW-1185">Reference proteome</keyword>
<protein>
    <submittedName>
        <fullName evidence="1">Uncharacterized protein</fullName>
    </submittedName>
</protein>
<name>A0AAV7LJC0_PLEWA</name>
<reference evidence="1" key="1">
    <citation type="journal article" date="2022" name="bioRxiv">
        <title>Sequencing and chromosome-scale assembly of the giantPleurodeles waltlgenome.</title>
        <authorList>
            <person name="Brown T."/>
            <person name="Elewa A."/>
            <person name="Iarovenko S."/>
            <person name="Subramanian E."/>
            <person name="Araus A.J."/>
            <person name="Petzold A."/>
            <person name="Susuki M."/>
            <person name="Suzuki K.-i.T."/>
            <person name="Hayashi T."/>
            <person name="Toyoda A."/>
            <person name="Oliveira C."/>
            <person name="Osipova E."/>
            <person name="Leigh N.D."/>
            <person name="Simon A."/>
            <person name="Yun M.H."/>
        </authorList>
    </citation>
    <scope>NUCLEOTIDE SEQUENCE</scope>
    <source>
        <strain evidence="1">20211129_DDA</strain>
        <tissue evidence="1">Liver</tissue>
    </source>
</reference>
<sequence>MPRSTSVLFGQEYCRKIVPLAHPTEKSPVFRPGKESRHCRVAAVFQAPKSAPRICPGPCLRPESHGCRPQLSSGQGGAVVPDSGRRAVCERAFPVSLPHCVLGDVIKVSGQLLFTYCFSLLSPTLCATA</sequence>
<organism evidence="1 2">
    <name type="scientific">Pleurodeles waltl</name>
    <name type="common">Iberian ribbed newt</name>
    <dbReference type="NCBI Taxonomy" id="8319"/>
    <lineage>
        <taxon>Eukaryota</taxon>
        <taxon>Metazoa</taxon>
        <taxon>Chordata</taxon>
        <taxon>Craniata</taxon>
        <taxon>Vertebrata</taxon>
        <taxon>Euteleostomi</taxon>
        <taxon>Amphibia</taxon>
        <taxon>Batrachia</taxon>
        <taxon>Caudata</taxon>
        <taxon>Salamandroidea</taxon>
        <taxon>Salamandridae</taxon>
        <taxon>Pleurodelinae</taxon>
        <taxon>Pleurodeles</taxon>
    </lineage>
</organism>
<dbReference type="Proteomes" id="UP001066276">
    <property type="component" value="Chromosome 11"/>
</dbReference>
<accession>A0AAV7LJC0</accession>